<dbReference type="CDD" id="cd00685">
    <property type="entry name" value="Trans_IPPS_HT"/>
    <property type="match status" value="1"/>
</dbReference>
<dbReference type="PROSITE" id="PS00444">
    <property type="entry name" value="POLYPRENYL_SYNTHASE_2"/>
    <property type="match status" value="1"/>
</dbReference>
<evidence type="ECO:0000256" key="6">
    <source>
        <dbReference type="RuleBase" id="RU004466"/>
    </source>
</evidence>
<organism evidence="7 8">
    <name type="scientific">Nonomuraea rubra</name>
    <dbReference type="NCBI Taxonomy" id="46180"/>
    <lineage>
        <taxon>Bacteria</taxon>
        <taxon>Bacillati</taxon>
        <taxon>Actinomycetota</taxon>
        <taxon>Actinomycetes</taxon>
        <taxon>Streptosporangiales</taxon>
        <taxon>Streptosporangiaceae</taxon>
        <taxon>Nonomuraea</taxon>
    </lineage>
</organism>
<dbReference type="InterPro" id="IPR000092">
    <property type="entry name" value="Polyprenyl_synt"/>
</dbReference>
<keyword evidence="5" id="KW-0460">Magnesium</keyword>
<dbReference type="GO" id="GO:0008299">
    <property type="term" value="P:isoprenoid biosynthetic process"/>
    <property type="evidence" value="ECO:0007669"/>
    <property type="project" value="InterPro"/>
</dbReference>
<dbReference type="AlphaFoldDB" id="A0A7X0P8K7"/>
<dbReference type="SUPFAM" id="SSF48576">
    <property type="entry name" value="Terpenoid synthases"/>
    <property type="match status" value="1"/>
</dbReference>
<evidence type="ECO:0000256" key="2">
    <source>
        <dbReference type="ARBA" id="ARBA00006706"/>
    </source>
</evidence>
<keyword evidence="8" id="KW-1185">Reference proteome</keyword>
<dbReference type="RefSeq" id="WP_185111426.1">
    <property type="nucleotide sequence ID" value="NZ_BAAAXY010000071.1"/>
</dbReference>
<proteinExistence type="inferred from homology"/>
<dbReference type="InterPro" id="IPR033749">
    <property type="entry name" value="Polyprenyl_synt_CS"/>
</dbReference>
<dbReference type="Pfam" id="PF00348">
    <property type="entry name" value="polyprenyl_synt"/>
    <property type="match status" value="1"/>
</dbReference>
<dbReference type="SFLD" id="SFLDS00005">
    <property type="entry name" value="Isoprenoid_Synthase_Type_I"/>
    <property type="match status" value="1"/>
</dbReference>
<dbReference type="EC" id="2.5.1.90" evidence="7"/>
<evidence type="ECO:0000256" key="5">
    <source>
        <dbReference type="ARBA" id="ARBA00022842"/>
    </source>
</evidence>
<evidence type="ECO:0000313" key="8">
    <source>
        <dbReference type="Proteomes" id="UP000565579"/>
    </source>
</evidence>
<dbReference type="Proteomes" id="UP000565579">
    <property type="component" value="Unassembled WGS sequence"/>
</dbReference>
<comment type="similarity">
    <text evidence="2 6">Belongs to the FPP/GGPP synthase family.</text>
</comment>
<comment type="cofactor">
    <cofactor evidence="1">
        <name>Mg(2+)</name>
        <dbReference type="ChEBI" id="CHEBI:18420"/>
    </cofactor>
</comment>
<dbReference type="Gene3D" id="1.10.600.10">
    <property type="entry name" value="Farnesyl Diphosphate Synthase"/>
    <property type="match status" value="1"/>
</dbReference>
<keyword evidence="4" id="KW-0479">Metal-binding</keyword>
<dbReference type="GO" id="GO:0106350">
    <property type="term" value="F:all-trans-octaprenyl-diphosphate synthase activity"/>
    <property type="evidence" value="ECO:0007669"/>
    <property type="project" value="UniProtKB-EC"/>
</dbReference>
<evidence type="ECO:0000313" key="7">
    <source>
        <dbReference type="EMBL" id="MBB6557029.1"/>
    </source>
</evidence>
<dbReference type="GO" id="GO:0000010">
    <property type="term" value="F:heptaprenyl diphosphate synthase activity"/>
    <property type="evidence" value="ECO:0007669"/>
    <property type="project" value="UniProtKB-EC"/>
</dbReference>
<name>A0A7X0P8K7_9ACTN</name>
<dbReference type="GO" id="GO:0046872">
    <property type="term" value="F:metal ion binding"/>
    <property type="evidence" value="ECO:0007669"/>
    <property type="project" value="UniProtKB-KW"/>
</dbReference>
<comment type="caution">
    <text evidence="7">The sequence shown here is derived from an EMBL/GenBank/DDBJ whole genome shotgun (WGS) entry which is preliminary data.</text>
</comment>
<evidence type="ECO:0000256" key="4">
    <source>
        <dbReference type="ARBA" id="ARBA00022723"/>
    </source>
</evidence>
<dbReference type="PANTHER" id="PTHR12001:SF69">
    <property type="entry name" value="ALL TRANS-POLYPRENYL-DIPHOSPHATE SYNTHASE PDSS1"/>
    <property type="match status" value="1"/>
</dbReference>
<dbReference type="EMBL" id="JACHMI010000001">
    <property type="protein sequence ID" value="MBB6557029.1"/>
    <property type="molecule type" value="Genomic_DNA"/>
</dbReference>
<dbReference type="PROSITE" id="PS00723">
    <property type="entry name" value="POLYPRENYL_SYNTHASE_1"/>
    <property type="match status" value="1"/>
</dbReference>
<dbReference type="PANTHER" id="PTHR12001">
    <property type="entry name" value="GERANYLGERANYL PYROPHOSPHATE SYNTHASE"/>
    <property type="match status" value="1"/>
</dbReference>
<gene>
    <name evidence="7" type="ORF">HD593_011824</name>
</gene>
<sequence>MDQLLRNPAIAAGLAKVEARIRRLSGSSALPAINAGAGRVVSAGGKRLRPAMTLATSLALGKTPDRRVITAAACVELVHAGSLVHDDLMDGATERRGARTLNAELGDGKALVIGDFMLARAGLAAITHVSRPVAEVLAATVVELAEGQFLETATLFDAARTRESALRSITGKTAALFRAGCLMAAVCAHAPAEDRARMATYGEKFGLIFQVLDDLLDLTATSEQLGKPAGNDLRQGVYSLPLLMSGLDLGELPGRGITDEQVAEVLRRVRASRMTAETIAYCRGLAADAVAALPVIHDREMAGLLYGLPSAYIDHAERLTHLTSVS</sequence>
<dbReference type="InterPro" id="IPR008949">
    <property type="entry name" value="Isoprenoid_synthase_dom_sf"/>
</dbReference>
<keyword evidence="3 6" id="KW-0808">Transferase</keyword>
<protein>
    <submittedName>
        <fullName evidence="7">Heptaprenyl diphosphate synthase/octaprenyl-diphosphate synthase</fullName>
        <ecNumber evidence="7">2.5.1.30</ecNumber>
        <ecNumber evidence="7">2.5.1.90</ecNumber>
    </submittedName>
</protein>
<evidence type="ECO:0000256" key="3">
    <source>
        <dbReference type="ARBA" id="ARBA00022679"/>
    </source>
</evidence>
<dbReference type="EC" id="2.5.1.30" evidence="7"/>
<reference evidence="7 8" key="1">
    <citation type="submission" date="2020-08" db="EMBL/GenBank/DDBJ databases">
        <title>Sequencing the genomes of 1000 actinobacteria strains.</title>
        <authorList>
            <person name="Klenk H.-P."/>
        </authorList>
    </citation>
    <scope>NUCLEOTIDE SEQUENCE [LARGE SCALE GENOMIC DNA]</scope>
    <source>
        <strain evidence="7 8">DSM 43768</strain>
    </source>
</reference>
<accession>A0A7X0P8K7</accession>
<evidence type="ECO:0000256" key="1">
    <source>
        <dbReference type="ARBA" id="ARBA00001946"/>
    </source>
</evidence>